<dbReference type="EMBL" id="QVFD01000001">
    <property type="protein sequence ID" value="RGC51119.1"/>
    <property type="molecule type" value="Genomic_DNA"/>
</dbReference>
<dbReference type="Proteomes" id="UP000261231">
    <property type="component" value="Unassembled WGS sequence"/>
</dbReference>
<dbReference type="EMBL" id="QVEP01000005">
    <property type="protein sequence ID" value="RGB81462.1"/>
    <property type="molecule type" value="Genomic_DNA"/>
</dbReference>
<feature type="transmembrane region" description="Helical" evidence="1">
    <location>
        <begin position="86"/>
        <end position="107"/>
    </location>
</feature>
<evidence type="ECO:0000313" key="3">
    <source>
        <dbReference type="EMBL" id="RGC51119.1"/>
    </source>
</evidence>
<dbReference type="AlphaFoldDB" id="A0A3E2TRS3"/>
<name>A0A3E2TRS3_9FIRM</name>
<accession>A0A3E2TRS3</accession>
<keyword evidence="1" id="KW-1133">Transmembrane helix</keyword>
<evidence type="ECO:0000313" key="5">
    <source>
        <dbReference type="Proteomes" id="UP000261231"/>
    </source>
</evidence>
<comment type="caution">
    <text evidence="2">The sequence shown here is derived from an EMBL/GenBank/DDBJ whole genome shotgun (WGS) entry which is preliminary data.</text>
</comment>
<keyword evidence="1" id="KW-0812">Transmembrane</keyword>
<feature type="transmembrane region" description="Helical" evidence="1">
    <location>
        <begin position="127"/>
        <end position="147"/>
    </location>
</feature>
<feature type="transmembrane region" description="Helical" evidence="1">
    <location>
        <begin position="55"/>
        <end position="79"/>
    </location>
</feature>
<feature type="transmembrane region" description="Helical" evidence="1">
    <location>
        <begin position="217"/>
        <end position="241"/>
    </location>
</feature>
<feature type="transmembrane region" description="Helical" evidence="1">
    <location>
        <begin position="21"/>
        <end position="43"/>
    </location>
</feature>
<evidence type="ECO:0000313" key="2">
    <source>
        <dbReference type="EMBL" id="RGB81462.1"/>
    </source>
</evidence>
<dbReference type="Proteomes" id="UP000260773">
    <property type="component" value="Unassembled WGS sequence"/>
</dbReference>
<keyword evidence="5" id="KW-1185">Reference proteome</keyword>
<evidence type="ECO:0000256" key="1">
    <source>
        <dbReference type="SAM" id="Phobius"/>
    </source>
</evidence>
<organism evidence="2 4">
    <name type="scientific">Coprococcus catus</name>
    <dbReference type="NCBI Taxonomy" id="116085"/>
    <lineage>
        <taxon>Bacteria</taxon>
        <taxon>Bacillati</taxon>
        <taxon>Bacillota</taxon>
        <taxon>Clostridia</taxon>
        <taxon>Lachnospirales</taxon>
        <taxon>Lachnospiraceae</taxon>
        <taxon>Coprococcus</taxon>
    </lineage>
</organism>
<reference evidence="4 5" key="1">
    <citation type="submission" date="2018-08" db="EMBL/GenBank/DDBJ databases">
        <title>A genome reference for cultivated species of the human gut microbiota.</title>
        <authorList>
            <person name="Zou Y."/>
            <person name="Xue W."/>
            <person name="Luo G."/>
        </authorList>
    </citation>
    <scope>NUCLEOTIDE SEQUENCE [LARGE SCALE GENOMIC DNA]</scope>
    <source>
        <strain evidence="2 4">AF45-17</strain>
        <strain evidence="3 5">AM28-39</strain>
    </source>
</reference>
<feature type="transmembrane region" description="Helical" evidence="1">
    <location>
        <begin position="247"/>
        <end position="266"/>
    </location>
</feature>
<feature type="transmembrane region" description="Helical" evidence="1">
    <location>
        <begin position="154"/>
        <end position="173"/>
    </location>
</feature>
<protein>
    <submittedName>
        <fullName evidence="2">Uncharacterized protein</fullName>
    </submittedName>
</protein>
<proteinExistence type="predicted"/>
<keyword evidence="1" id="KW-0472">Membrane</keyword>
<gene>
    <name evidence="2" type="ORF">DW070_03160</name>
    <name evidence="3" type="ORF">DW747_01030</name>
</gene>
<evidence type="ECO:0000313" key="4">
    <source>
        <dbReference type="Proteomes" id="UP000260773"/>
    </source>
</evidence>
<feature type="transmembrane region" description="Helical" evidence="1">
    <location>
        <begin position="193"/>
        <end position="210"/>
    </location>
</feature>
<sequence>MTEIFVMRDRINRFVKEYETWFLIIAKFIGMMFVFSCVNSQLGYFEVLNNPMVNILLALICSIIPGSFSVFIVAAVIAAHMVKLSVLLAVLTVVVMLIVYLMFLKFAPGQSVVLLAVPVLMQYNLHYMIPILAGMYFSPYAVVPAVIGLFMVKFLGYACAAVSMTGTGMSINLEGATEAISTIFGQLADDKSIWSYAIAAAVTMTVVYLISQLSFDYAWYAAIVAGAAAEIIVTFFCAAAFGTELNIIMTNVGIIIGTLLAVFLQFMKCAVDYSRKEYIQFEDDDYYYYVKAVPKIFISEPEKNVVKMNSRKKAFASKEVQASKDHEE</sequence>
<dbReference type="RefSeq" id="WP_015515306.1">
    <property type="nucleotide sequence ID" value="NZ_JAJCNA010000006.1"/>
</dbReference>
<dbReference type="OrthoDB" id="1766220at2"/>